<proteinExistence type="inferred from homology"/>
<dbReference type="Gene3D" id="2.170.130.10">
    <property type="entry name" value="TonB-dependent receptor, plug domain"/>
    <property type="match status" value="1"/>
</dbReference>
<evidence type="ECO:0000256" key="1">
    <source>
        <dbReference type="ARBA" id="ARBA00004571"/>
    </source>
</evidence>
<dbReference type="EMBL" id="CP117880">
    <property type="protein sequence ID" value="WDF67318.1"/>
    <property type="molecule type" value="Genomic_DNA"/>
</dbReference>
<dbReference type="Pfam" id="PF14905">
    <property type="entry name" value="OMP_b-brl_3"/>
    <property type="match status" value="1"/>
</dbReference>
<evidence type="ECO:0000313" key="10">
    <source>
        <dbReference type="EMBL" id="WDF67318.1"/>
    </source>
</evidence>
<dbReference type="Proteomes" id="UP001221558">
    <property type="component" value="Chromosome"/>
</dbReference>
<sequence>MLVFVASVAWGLKAQSISGNVVDRGTGEPVVGATVSLSNGQSVSTGLNGGFSFHKLAEGSYEVKITYQHYQAIQIPVSVTKDQPVSLQLSLANAAQNLDEVVVNGAQQASSEQVARLRELSASQVINTLSGRAIQLSPDLTVANAVQRISGVSLERNSNGDGQHAILRGMDKRYNYTLVNGVKISSPDNRYRYVPLDIFPSELLDRLEVYKSLTADMEGDAIGGAINMLMKDAPAAKTFAANLATGYSQLFLDRDFKSYQHQSVSRQSPFERYGADYTATAADFNAVPLHYSERRPLPNVIGGLTLGNRFMDNRLGVLVAGSFQNTYRGSNSILFNERREGDESRSTLTALNERQFSEQQTRLGLHAKVDFRLNDSHRFRFYNAYMNFKNAQVRDIAAINLQYGGYNPTEGHADMSFSTRARVTRQAIYNSTLQGDHRLSTRLSTDWSLVYSHASSEQPDNTTVSTVGQMTNFERTETYAAGGRRRWEHNRDRDLNALVNFTYASVLWEAPLKIKVGGLYRDKQRSNFFNEHIMRTPIPQPVFGQDYERYDEINWTFGGPSYASPLTYDAFEQIGAGYTQFDWKSEKVDVIAGVRAEHTSQGFHMLYVTTLPDGEQRYFDILPSVNFKYKIKHNNNLRASYYRSLNRPGFFEIVPYTILNEDYTERGNPDLKRAIADNFDLRYELLSSTTNLVMVGVFYKHIKDPIEYTLQADAIRGQDIYYAPGNFGDAQNLGLEIDFSRYFNKIGLRANYTYTHSAITTDKSKRIRDENGDFVLINVAQTRPLFGQSAHIGNLSALYKDTKTGFDAQLTANYTGERIFTVAQFVDADYWQKGFLQLDASLEKRLKRRTFVFLKAQNLLNTPMEVFQKSAPTNGGLPYQDLSGETLIQRDSYQRSLLIGLRVDF</sequence>
<dbReference type="SUPFAM" id="SSF49464">
    <property type="entry name" value="Carboxypeptidase regulatory domain-like"/>
    <property type="match status" value="1"/>
</dbReference>
<keyword evidence="10" id="KW-0675">Receptor</keyword>
<feature type="domain" description="TonB-dependent receptor plug" evidence="8">
    <location>
        <begin position="121"/>
        <end position="225"/>
    </location>
</feature>
<evidence type="ECO:0000256" key="2">
    <source>
        <dbReference type="ARBA" id="ARBA00022448"/>
    </source>
</evidence>
<reference evidence="10 11" key="1">
    <citation type="submission" date="2023-02" db="EMBL/GenBank/DDBJ databases">
        <title>Genome sequence of Sphingobacterium sp. KACC 22765.</title>
        <authorList>
            <person name="Kim S."/>
            <person name="Heo J."/>
            <person name="Kwon S.-W."/>
        </authorList>
    </citation>
    <scope>NUCLEOTIDE SEQUENCE [LARGE SCALE GENOMIC DNA]</scope>
    <source>
        <strain evidence="10 11">KACC 22765</strain>
    </source>
</reference>
<dbReference type="InterPro" id="IPR036942">
    <property type="entry name" value="Beta-barrel_TonB_sf"/>
</dbReference>
<dbReference type="Pfam" id="PF13715">
    <property type="entry name" value="CarbopepD_reg_2"/>
    <property type="match status" value="1"/>
</dbReference>
<dbReference type="PROSITE" id="PS52016">
    <property type="entry name" value="TONB_DEPENDENT_REC_3"/>
    <property type="match status" value="1"/>
</dbReference>
<gene>
    <name evidence="10" type="ORF">PQ465_13490</name>
</gene>
<evidence type="ECO:0000259" key="8">
    <source>
        <dbReference type="Pfam" id="PF07715"/>
    </source>
</evidence>
<keyword evidence="11" id="KW-1185">Reference proteome</keyword>
<dbReference type="InterPro" id="IPR012910">
    <property type="entry name" value="Plug_dom"/>
</dbReference>
<keyword evidence="4 7" id="KW-0812">Transmembrane</keyword>
<comment type="subcellular location">
    <subcellularLocation>
        <location evidence="1 7">Cell outer membrane</location>
        <topology evidence="1 7">Multi-pass membrane protein</topology>
    </subcellularLocation>
</comment>
<evidence type="ECO:0000256" key="6">
    <source>
        <dbReference type="ARBA" id="ARBA00023237"/>
    </source>
</evidence>
<evidence type="ECO:0000256" key="7">
    <source>
        <dbReference type="PROSITE-ProRule" id="PRU01360"/>
    </source>
</evidence>
<organism evidence="10 11">
    <name type="scientific">Sphingobacterium oryzagri</name>
    <dbReference type="NCBI Taxonomy" id="3025669"/>
    <lineage>
        <taxon>Bacteria</taxon>
        <taxon>Pseudomonadati</taxon>
        <taxon>Bacteroidota</taxon>
        <taxon>Sphingobacteriia</taxon>
        <taxon>Sphingobacteriales</taxon>
        <taxon>Sphingobacteriaceae</taxon>
        <taxon>Sphingobacterium</taxon>
    </lineage>
</organism>
<comment type="similarity">
    <text evidence="7">Belongs to the TonB-dependent receptor family.</text>
</comment>
<dbReference type="SUPFAM" id="SSF56935">
    <property type="entry name" value="Porins"/>
    <property type="match status" value="1"/>
</dbReference>
<protein>
    <submittedName>
        <fullName evidence="10">TonB-dependent receptor</fullName>
    </submittedName>
</protein>
<evidence type="ECO:0000256" key="5">
    <source>
        <dbReference type="ARBA" id="ARBA00023136"/>
    </source>
</evidence>
<dbReference type="Gene3D" id="2.60.40.1120">
    <property type="entry name" value="Carboxypeptidase-like, regulatory domain"/>
    <property type="match status" value="1"/>
</dbReference>
<dbReference type="InterPro" id="IPR037066">
    <property type="entry name" value="Plug_dom_sf"/>
</dbReference>
<evidence type="ECO:0000256" key="3">
    <source>
        <dbReference type="ARBA" id="ARBA00022452"/>
    </source>
</evidence>
<feature type="domain" description="Outer membrane protein beta-barrel" evidence="9">
    <location>
        <begin position="560"/>
        <end position="865"/>
    </location>
</feature>
<evidence type="ECO:0000256" key="4">
    <source>
        <dbReference type="ARBA" id="ARBA00022692"/>
    </source>
</evidence>
<dbReference type="Gene3D" id="2.40.170.20">
    <property type="entry name" value="TonB-dependent receptor, beta-barrel domain"/>
    <property type="match status" value="1"/>
</dbReference>
<evidence type="ECO:0000259" key="9">
    <source>
        <dbReference type="Pfam" id="PF14905"/>
    </source>
</evidence>
<dbReference type="Pfam" id="PF07715">
    <property type="entry name" value="Plug"/>
    <property type="match status" value="1"/>
</dbReference>
<keyword evidence="3 7" id="KW-1134">Transmembrane beta strand</keyword>
<dbReference type="InterPro" id="IPR041700">
    <property type="entry name" value="OMP_b-brl_3"/>
</dbReference>
<dbReference type="RefSeq" id="WP_274266048.1">
    <property type="nucleotide sequence ID" value="NZ_CP117880.1"/>
</dbReference>
<evidence type="ECO:0000313" key="11">
    <source>
        <dbReference type="Proteomes" id="UP001221558"/>
    </source>
</evidence>
<accession>A0ABY7WG11</accession>
<dbReference type="InterPro" id="IPR008969">
    <property type="entry name" value="CarboxyPept-like_regulatory"/>
</dbReference>
<keyword evidence="2 7" id="KW-0813">Transport</keyword>
<keyword evidence="5 7" id="KW-0472">Membrane</keyword>
<name>A0ABY7WG11_9SPHI</name>
<dbReference type="PANTHER" id="PTHR40980:SF4">
    <property type="entry name" value="TONB-DEPENDENT RECEPTOR-LIKE BETA-BARREL DOMAIN-CONTAINING PROTEIN"/>
    <property type="match status" value="1"/>
</dbReference>
<dbReference type="InterPro" id="IPR039426">
    <property type="entry name" value="TonB-dep_rcpt-like"/>
</dbReference>
<keyword evidence="6 7" id="KW-0998">Cell outer membrane</keyword>
<dbReference type="PANTHER" id="PTHR40980">
    <property type="entry name" value="PLUG DOMAIN-CONTAINING PROTEIN"/>
    <property type="match status" value="1"/>
</dbReference>